<comment type="subcellular location">
    <subcellularLocation>
        <location evidence="1">Membrane</location>
        <topology evidence="1">Single-pass membrane protein</topology>
    </subcellularLocation>
</comment>
<feature type="compositionally biased region" description="Basic and acidic residues" evidence="5">
    <location>
        <begin position="52"/>
        <end position="73"/>
    </location>
</feature>
<dbReference type="Proteomes" id="UP000289718">
    <property type="component" value="Unassembled WGS sequence"/>
</dbReference>
<gene>
    <name evidence="7" type="ORF">CP965_04045</name>
</gene>
<organism evidence="7 8">
    <name type="scientific">Halarcobacter mediterraneus</name>
    <dbReference type="NCBI Taxonomy" id="2023153"/>
    <lineage>
        <taxon>Bacteria</taxon>
        <taxon>Pseudomonadati</taxon>
        <taxon>Campylobacterota</taxon>
        <taxon>Epsilonproteobacteria</taxon>
        <taxon>Campylobacterales</taxon>
        <taxon>Arcobacteraceae</taxon>
        <taxon>Halarcobacter</taxon>
    </lineage>
</organism>
<dbReference type="OrthoDB" id="5349195at2"/>
<evidence type="ECO:0000256" key="1">
    <source>
        <dbReference type="ARBA" id="ARBA00004167"/>
    </source>
</evidence>
<dbReference type="NCBIfam" id="TIGR01352">
    <property type="entry name" value="tonB_Cterm"/>
    <property type="match status" value="1"/>
</dbReference>
<evidence type="ECO:0000313" key="8">
    <source>
        <dbReference type="Proteomes" id="UP000289718"/>
    </source>
</evidence>
<keyword evidence="4" id="KW-0472">Membrane</keyword>
<reference evidence="7 8" key="1">
    <citation type="submission" date="2017-09" db="EMBL/GenBank/DDBJ databases">
        <title>Genomics of the genus Arcobacter.</title>
        <authorList>
            <person name="Perez-Cataluna A."/>
            <person name="Figueras M.J."/>
            <person name="Salas-Masso N."/>
        </authorList>
    </citation>
    <scope>NUCLEOTIDE SEQUENCE [LARGE SCALE GENOMIC DNA]</scope>
    <source>
        <strain evidence="7 8">F156-34</strain>
    </source>
</reference>
<dbReference type="EMBL" id="NXIE01000001">
    <property type="protein sequence ID" value="RXK14623.1"/>
    <property type="molecule type" value="Genomic_DNA"/>
</dbReference>
<feature type="region of interest" description="Disordered" evidence="5">
    <location>
        <begin position="47"/>
        <end position="85"/>
    </location>
</feature>
<evidence type="ECO:0000256" key="2">
    <source>
        <dbReference type="ARBA" id="ARBA00022692"/>
    </source>
</evidence>
<name>A0A4Q1AZ12_9BACT</name>
<dbReference type="AlphaFoldDB" id="A0A4Q1AZ12"/>
<dbReference type="GO" id="GO:0016020">
    <property type="term" value="C:membrane"/>
    <property type="evidence" value="ECO:0007669"/>
    <property type="project" value="UniProtKB-SubCell"/>
</dbReference>
<dbReference type="Pfam" id="PF03544">
    <property type="entry name" value="TonB_C"/>
    <property type="match status" value="1"/>
</dbReference>
<dbReference type="InterPro" id="IPR006260">
    <property type="entry name" value="TonB/TolA_C"/>
</dbReference>
<keyword evidence="2" id="KW-0812">Transmembrane</keyword>
<protein>
    <recommendedName>
        <fullName evidence="6">TonB C-terminal domain-containing protein</fullName>
    </recommendedName>
</protein>
<accession>A0A4Q1AZ12</accession>
<dbReference type="InterPro" id="IPR037682">
    <property type="entry name" value="TonB_C"/>
</dbReference>
<keyword evidence="3" id="KW-1133">Transmembrane helix</keyword>
<dbReference type="PROSITE" id="PS52015">
    <property type="entry name" value="TONB_CTD"/>
    <property type="match status" value="1"/>
</dbReference>
<dbReference type="GO" id="GO:0055085">
    <property type="term" value="P:transmembrane transport"/>
    <property type="evidence" value="ECO:0007669"/>
    <property type="project" value="InterPro"/>
</dbReference>
<evidence type="ECO:0000256" key="3">
    <source>
        <dbReference type="ARBA" id="ARBA00022989"/>
    </source>
</evidence>
<evidence type="ECO:0000256" key="4">
    <source>
        <dbReference type="ARBA" id="ARBA00023136"/>
    </source>
</evidence>
<feature type="domain" description="TonB C-terminal" evidence="6">
    <location>
        <begin position="167"/>
        <end position="254"/>
    </location>
</feature>
<keyword evidence="8" id="KW-1185">Reference proteome</keyword>
<feature type="compositionally biased region" description="Basic residues" evidence="5">
    <location>
        <begin position="74"/>
        <end position="85"/>
    </location>
</feature>
<dbReference type="Gene3D" id="3.30.1150.10">
    <property type="match status" value="1"/>
</dbReference>
<proteinExistence type="predicted"/>
<evidence type="ECO:0000259" key="6">
    <source>
        <dbReference type="PROSITE" id="PS52015"/>
    </source>
</evidence>
<comment type="caution">
    <text evidence="7">The sequence shown here is derived from an EMBL/GenBank/DDBJ whole genome shotgun (WGS) entry which is preliminary data.</text>
</comment>
<dbReference type="RefSeq" id="WP_129060760.1">
    <property type="nucleotide sequence ID" value="NZ_NXIE01000001.1"/>
</dbReference>
<evidence type="ECO:0000313" key="7">
    <source>
        <dbReference type="EMBL" id="RXK14623.1"/>
    </source>
</evidence>
<evidence type="ECO:0000256" key="5">
    <source>
        <dbReference type="SAM" id="MobiDB-lite"/>
    </source>
</evidence>
<dbReference type="SUPFAM" id="SSF74653">
    <property type="entry name" value="TolA/TonB C-terminal domain"/>
    <property type="match status" value="1"/>
</dbReference>
<sequence length="254" mass="30136">MKLIIPAFILSIILHLLFLMNFETKKTEPKKQNKQVEKPINKSAVKYVKLKPKPENKPKVIEKTEPKKSIKKVERPKKFKEAKKPPKTVKKREVVKIPKPKKEIKEPKITFKQREKDIEKRSLENFLLAEPIPLDKEMLDEITKSYLDLYGEEYNSFTKVQKVFIQNSIKSIVQITRNHYRFPELAIKLRKNDFNIVEFVLHPNGDISNLRIVKPGNYSFYDKSILEAIEIAYKDYPRPKEPTKIKFYITYNVY</sequence>